<name>A0A250XLE9_9CHLO</name>
<sequence length="642" mass="70184">MLCFGCFSDPSRGAMSTSNLAETYLSEETRTTEPCMHVNGANAVPGRSPAPSPPTKTNTLGPGVGPENLLLCLQPMMQAAVREQLPMAISRARRPQWMAGIEVVDYIRIGTESPSVKNCYAEDMNGQSASGEIRTVVEMSWKPSLDAILRVRPTTAYIKWNADNKKRPPPAMLDLRLAGIEVHGVLRLSISVAGGMRLRLLRQPGINVELTTEAPTPTEVDSSDCEEELLKLLKLWLRQAICSHVLESEIGPSDSYFPLSSSNSKGIIDPLDPLPIRRSSGNGASATMTGRSSTSRHSRYYSASDLPDVIPEVGVANESALLPLSSVTSGVLQDGVYGRDYHVQSQHHQQQELDVDRGRTMSNFNSENEIPEVKLDFQAVRKLATMKSHVWDGLHSPGKPCPYNIRGPKYLNNRVKIPAGMSAFTLSAFDMVSLPHAVQHVARYLPSVRKSGAPFGIVINLVIPGTPLLSLVATFVTDRDCFALANKKPPEDPMDGQHEGWTPFDFALHRFITGDNVTRNKMLKLIPHIDSGNWIVKNAVGTKPLIVGKALKTTYFDTKQYIEVDIDVSADPTASYITGMVRGATSGLVIDLGFVLEGQMPWELPEKLIGAARVSHLNVRDAVPLDISEEIPLLRPAFVTPV</sequence>
<feature type="region of interest" description="Disordered" evidence="1">
    <location>
        <begin position="271"/>
        <end position="298"/>
    </location>
</feature>
<evidence type="ECO:0000313" key="4">
    <source>
        <dbReference type="Proteomes" id="UP000232323"/>
    </source>
</evidence>
<feature type="compositionally biased region" description="Polar residues" evidence="1">
    <location>
        <begin position="279"/>
        <end position="290"/>
    </location>
</feature>
<organism evidence="3 4">
    <name type="scientific">Chlamydomonas eustigma</name>
    <dbReference type="NCBI Taxonomy" id="1157962"/>
    <lineage>
        <taxon>Eukaryota</taxon>
        <taxon>Viridiplantae</taxon>
        <taxon>Chlorophyta</taxon>
        <taxon>core chlorophytes</taxon>
        <taxon>Chlorophyceae</taxon>
        <taxon>CS clade</taxon>
        <taxon>Chlamydomonadales</taxon>
        <taxon>Chlamydomonadaceae</taxon>
        <taxon>Chlamydomonas</taxon>
    </lineage>
</organism>
<evidence type="ECO:0000256" key="1">
    <source>
        <dbReference type="SAM" id="MobiDB-lite"/>
    </source>
</evidence>
<proteinExistence type="predicted"/>
<gene>
    <name evidence="3" type="ORF">CEUSTIGMA_g11359.t1</name>
</gene>
<dbReference type="InterPro" id="IPR045096">
    <property type="entry name" value="EDR2-like"/>
</dbReference>
<dbReference type="PANTHER" id="PTHR12136:SF41">
    <property type="entry name" value="PLECKSTRIN HOMOLOGY (PH) AND LIPID-BINDING START DOMAINS-CONTAINING PROTEIN"/>
    <property type="match status" value="1"/>
</dbReference>
<dbReference type="OrthoDB" id="9970435at2759"/>
<dbReference type="PANTHER" id="PTHR12136">
    <property type="entry name" value="ENHANCED DISEASE RESISTANCE-RELATED"/>
    <property type="match status" value="1"/>
</dbReference>
<protein>
    <recommendedName>
        <fullName evidence="2">Protein ENHANCED DISEASE RESISTANCE 2 C-terminal domain-containing protein</fullName>
    </recommendedName>
</protein>
<reference evidence="3 4" key="1">
    <citation type="submission" date="2017-08" db="EMBL/GenBank/DDBJ databases">
        <title>Acidophilic green algal genome provides insights into adaptation to an acidic environment.</title>
        <authorList>
            <person name="Hirooka S."/>
            <person name="Hirose Y."/>
            <person name="Kanesaki Y."/>
            <person name="Higuchi S."/>
            <person name="Fujiwara T."/>
            <person name="Onuma R."/>
            <person name="Era A."/>
            <person name="Ohbayashi R."/>
            <person name="Uzuka A."/>
            <person name="Nozaki H."/>
            <person name="Yoshikawa H."/>
            <person name="Miyagishima S.Y."/>
        </authorList>
    </citation>
    <scope>NUCLEOTIDE SEQUENCE [LARGE SCALE GENOMIC DNA]</scope>
    <source>
        <strain evidence="3 4">NIES-2499</strain>
    </source>
</reference>
<dbReference type="EMBL" id="BEGY01000111">
    <property type="protein sequence ID" value="GAX83935.1"/>
    <property type="molecule type" value="Genomic_DNA"/>
</dbReference>
<feature type="domain" description="Protein ENHANCED DISEASE RESISTANCE 2 C-terminal" evidence="2">
    <location>
        <begin position="399"/>
        <end position="617"/>
    </location>
</feature>
<keyword evidence="4" id="KW-1185">Reference proteome</keyword>
<dbReference type="Pfam" id="PF07059">
    <property type="entry name" value="EDR2_C"/>
    <property type="match status" value="1"/>
</dbReference>
<evidence type="ECO:0000313" key="3">
    <source>
        <dbReference type="EMBL" id="GAX83935.1"/>
    </source>
</evidence>
<evidence type="ECO:0000259" key="2">
    <source>
        <dbReference type="Pfam" id="PF07059"/>
    </source>
</evidence>
<dbReference type="Proteomes" id="UP000232323">
    <property type="component" value="Unassembled WGS sequence"/>
</dbReference>
<dbReference type="AlphaFoldDB" id="A0A250XLE9"/>
<accession>A0A250XLE9</accession>
<dbReference type="InterPro" id="IPR009769">
    <property type="entry name" value="EDR2_C"/>
</dbReference>
<comment type="caution">
    <text evidence="3">The sequence shown here is derived from an EMBL/GenBank/DDBJ whole genome shotgun (WGS) entry which is preliminary data.</text>
</comment>
<feature type="region of interest" description="Disordered" evidence="1">
    <location>
        <begin position="40"/>
        <end position="61"/>
    </location>
</feature>